<dbReference type="Pfam" id="PF12669">
    <property type="entry name" value="FeoB_associated"/>
    <property type="match status" value="1"/>
</dbReference>
<evidence type="ECO:0000313" key="3">
    <source>
        <dbReference type="Proteomes" id="UP000706891"/>
    </source>
</evidence>
<gene>
    <name evidence="2" type="ORF">H6A34_06115</name>
</gene>
<proteinExistence type="predicted"/>
<accession>A0A938WT06</accession>
<name>A0A938WT06_9BACT</name>
<evidence type="ECO:0000256" key="1">
    <source>
        <dbReference type="SAM" id="Phobius"/>
    </source>
</evidence>
<reference evidence="2" key="2">
    <citation type="journal article" date="2021" name="Sci. Rep.">
        <title>The distribution of antibiotic resistance genes in chicken gut microbiota commensals.</title>
        <authorList>
            <person name="Juricova H."/>
            <person name="Matiasovicova J."/>
            <person name="Kubasova T."/>
            <person name="Cejkova D."/>
            <person name="Rychlik I."/>
        </authorList>
    </citation>
    <scope>NUCLEOTIDE SEQUENCE</scope>
    <source>
        <strain evidence="2">An824</strain>
    </source>
</reference>
<sequence>MEWHGSIQITIVIIVIACAAAYAGWRIYKTLAAKDKTCAGCPLKDTCKKTKK</sequence>
<keyword evidence="1" id="KW-0472">Membrane</keyword>
<dbReference type="Proteomes" id="UP000706891">
    <property type="component" value="Unassembled WGS sequence"/>
</dbReference>
<keyword evidence="1" id="KW-1133">Transmembrane helix</keyword>
<keyword evidence="3" id="KW-1185">Reference proteome</keyword>
<reference evidence="2" key="1">
    <citation type="submission" date="2020-08" db="EMBL/GenBank/DDBJ databases">
        <authorList>
            <person name="Cejkova D."/>
            <person name="Kubasova T."/>
            <person name="Jahodarova E."/>
            <person name="Rychlik I."/>
        </authorList>
    </citation>
    <scope>NUCLEOTIDE SEQUENCE</scope>
    <source>
        <strain evidence="2">An824</strain>
    </source>
</reference>
<keyword evidence="1" id="KW-0812">Transmembrane</keyword>
<comment type="caution">
    <text evidence="2">The sequence shown here is derived from an EMBL/GenBank/DDBJ whole genome shotgun (WGS) entry which is preliminary data.</text>
</comment>
<evidence type="ECO:0000313" key="2">
    <source>
        <dbReference type="EMBL" id="MBM6673445.1"/>
    </source>
</evidence>
<organism evidence="2 3">
    <name type="scientific">Marseilla massiliensis</name>
    <dbReference type="NCBI Taxonomy" id="1841864"/>
    <lineage>
        <taxon>Bacteria</taxon>
        <taxon>Pseudomonadati</taxon>
        <taxon>Bacteroidota</taxon>
        <taxon>Bacteroidia</taxon>
        <taxon>Bacteroidales</taxon>
        <taxon>Prevotellaceae</taxon>
        <taxon>Marseilla</taxon>
    </lineage>
</organism>
<protein>
    <submittedName>
        <fullName evidence="2">FeoB-associated Cys-rich membrane protein</fullName>
    </submittedName>
</protein>
<dbReference type="EMBL" id="JACJJG010000023">
    <property type="protein sequence ID" value="MBM6673445.1"/>
    <property type="molecule type" value="Genomic_DNA"/>
</dbReference>
<feature type="transmembrane region" description="Helical" evidence="1">
    <location>
        <begin position="6"/>
        <end position="25"/>
    </location>
</feature>
<dbReference type="AlphaFoldDB" id="A0A938WT06"/>